<feature type="compositionally biased region" description="Basic residues" evidence="1">
    <location>
        <begin position="45"/>
        <end position="58"/>
    </location>
</feature>
<sequence length="105" mass="11236">MLPLRFPDSGIRAKPGKGAVGYNRLSVGVFGYGHGCQQGGGTRPRPCRRGSAHSRPARKGQCLPPFGPQRGDANIGTTPAREVPLEGSDNYRRGCRQQHATLPLT</sequence>
<evidence type="ECO:0000313" key="3">
    <source>
        <dbReference type="Proteomes" id="UP000287651"/>
    </source>
</evidence>
<comment type="caution">
    <text evidence="2">The sequence shown here is derived from an EMBL/GenBank/DDBJ whole genome shotgun (WGS) entry which is preliminary data.</text>
</comment>
<proteinExistence type="predicted"/>
<feature type="region of interest" description="Disordered" evidence="1">
    <location>
        <begin position="37"/>
        <end position="105"/>
    </location>
</feature>
<evidence type="ECO:0000313" key="2">
    <source>
        <dbReference type="EMBL" id="RRT33073.1"/>
    </source>
</evidence>
<reference evidence="2 3" key="1">
    <citation type="journal article" date="2014" name="Agronomy (Basel)">
        <title>A Draft Genome Sequence for Ensete ventricosum, the Drought-Tolerant Tree Against Hunger.</title>
        <authorList>
            <person name="Harrison J."/>
            <person name="Moore K.A."/>
            <person name="Paszkiewicz K."/>
            <person name="Jones T."/>
            <person name="Grant M."/>
            <person name="Ambacheew D."/>
            <person name="Muzemil S."/>
            <person name="Studholme D.J."/>
        </authorList>
    </citation>
    <scope>NUCLEOTIDE SEQUENCE [LARGE SCALE GENOMIC DNA]</scope>
</reference>
<protein>
    <submittedName>
        <fullName evidence="2">Uncharacterized protein</fullName>
    </submittedName>
</protein>
<accession>A0A426X0T0</accession>
<dbReference type="Proteomes" id="UP000287651">
    <property type="component" value="Unassembled WGS sequence"/>
</dbReference>
<gene>
    <name evidence="2" type="ORF">B296_00053745</name>
</gene>
<name>A0A426X0T0_ENSVE</name>
<evidence type="ECO:0000256" key="1">
    <source>
        <dbReference type="SAM" id="MobiDB-lite"/>
    </source>
</evidence>
<organism evidence="2 3">
    <name type="scientific">Ensete ventricosum</name>
    <name type="common">Abyssinian banana</name>
    <name type="synonym">Musa ensete</name>
    <dbReference type="NCBI Taxonomy" id="4639"/>
    <lineage>
        <taxon>Eukaryota</taxon>
        <taxon>Viridiplantae</taxon>
        <taxon>Streptophyta</taxon>
        <taxon>Embryophyta</taxon>
        <taxon>Tracheophyta</taxon>
        <taxon>Spermatophyta</taxon>
        <taxon>Magnoliopsida</taxon>
        <taxon>Liliopsida</taxon>
        <taxon>Zingiberales</taxon>
        <taxon>Musaceae</taxon>
        <taxon>Ensete</taxon>
    </lineage>
</organism>
<dbReference type="EMBL" id="AMZH03029956">
    <property type="protein sequence ID" value="RRT33073.1"/>
    <property type="molecule type" value="Genomic_DNA"/>
</dbReference>
<dbReference type="AlphaFoldDB" id="A0A426X0T0"/>